<dbReference type="PANTHER" id="PTHR47505">
    <property type="entry name" value="DNA UTILIZATION PROTEIN YHGH"/>
    <property type="match status" value="1"/>
</dbReference>
<dbReference type="EMBL" id="OKRC01000005">
    <property type="protein sequence ID" value="SPE21277.1"/>
    <property type="molecule type" value="Genomic_DNA"/>
</dbReference>
<gene>
    <name evidence="2" type="ORF">LAS9267_01269</name>
</gene>
<evidence type="ECO:0000256" key="1">
    <source>
        <dbReference type="ARBA" id="ARBA00008007"/>
    </source>
</evidence>
<comment type="similarity">
    <text evidence="1">Belongs to the ComF/GntX family.</text>
</comment>
<dbReference type="InterPro" id="IPR029057">
    <property type="entry name" value="PRTase-like"/>
</dbReference>
<protein>
    <recommendedName>
        <fullName evidence="4">ComF family protein</fullName>
    </recommendedName>
</protein>
<evidence type="ECO:0000313" key="3">
    <source>
        <dbReference type="Proteomes" id="UP000239650"/>
    </source>
</evidence>
<dbReference type="PANTHER" id="PTHR47505:SF1">
    <property type="entry name" value="DNA UTILIZATION PROTEIN YHGH"/>
    <property type="match status" value="1"/>
</dbReference>
<accession>A0AAE8J597</accession>
<organism evidence="2 3">
    <name type="scientific">Latilactobacillus sakei</name>
    <name type="common">Lactobacillus sakei</name>
    <dbReference type="NCBI Taxonomy" id="1599"/>
    <lineage>
        <taxon>Bacteria</taxon>
        <taxon>Bacillati</taxon>
        <taxon>Bacillota</taxon>
        <taxon>Bacilli</taxon>
        <taxon>Lactobacillales</taxon>
        <taxon>Lactobacillaceae</taxon>
        <taxon>Latilactobacillus</taxon>
    </lineage>
</organism>
<reference evidence="2 3" key="1">
    <citation type="submission" date="2018-02" db="EMBL/GenBank/DDBJ databases">
        <authorList>
            <person name="Rodrigo-Torres L."/>
            <person name="Arahal R. D."/>
            <person name="Lucena T."/>
        </authorList>
    </citation>
    <scope>NUCLEOTIDE SEQUENCE [LARGE SCALE GENOMIC DNA]</scope>
    <source>
        <strain evidence="2 3">CECT 9267</strain>
    </source>
</reference>
<dbReference type="SUPFAM" id="SSF53271">
    <property type="entry name" value="PRTase-like"/>
    <property type="match status" value="1"/>
</dbReference>
<dbReference type="AlphaFoldDB" id="A0AAE8J597"/>
<proteinExistence type="inferred from homology"/>
<dbReference type="Proteomes" id="UP000239650">
    <property type="component" value="Unassembled WGS sequence"/>
</dbReference>
<comment type="caution">
    <text evidence="2">The sequence shown here is derived from an EMBL/GenBank/DDBJ whole genome shotgun (WGS) entry which is preliminary data.</text>
</comment>
<dbReference type="InterPro" id="IPR000836">
    <property type="entry name" value="PRTase_dom"/>
</dbReference>
<dbReference type="CDD" id="cd06223">
    <property type="entry name" value="PRTases_typeI"/>
    <property type="match status" value="1"/>
</dbReference>
<dbReference type="RefSeq" id="WP_025016328.1">
    <property type="nucleotide sequence ID" value="NZ_CM125432.1"/>
</dbReference>
<sequence length="223" mass="26144">MCHNLIIEKPSIKQLLQLKPLLNPHICQVCLQQFERISGHRCSDCSRPLLTGILCPDCQQWRQRYPQQHLKTQALFTYNRAMQLYFQRYKGQGDYQLRLLFERDIRTRFPVKSNVTYVPIPSDEQHQQERGFNPVQGLFETCFPLTSLLKKRPTEKGQAQKNRAERLASPQFFELVPQKLPHKPQSIIILDDIYTTGRTVWHAQQCLRANYPQATINAITLAR</sequence>
<evidence type="ECO:0000313" key="2">
    <source>
        <dbReference type="EMBL" id="SPE21277.1"/>
    </source>
</evidence>
<name>A0AAE8J597_LATSK</name>
<evidence type="ECO:0008006" key="4">
    <source>
        <dbReference type="Google" id="ProtNLM"/>
    </source>
</evidence>
<dbReference type="InterPro" id="IPR051910">
    <property type="entry name" value="ComF/GntX_DNA_util-trans"/>
</dbReference>